<dbReference type="Proteomes" id="UP000029221">
    <property type="component" value="Unassembled WGS sequence"/>
</dbReference>
<protein>
    <submittedName>
        <fullName evidence="2">Glycosyltransferase</fullName>
    </submittedName>
</protein>
<gene>
    <name evidence="2" type="ORF">JCM19294_1972</name>
</gene>
<dbReference type="AlphaFoldDB" id="A0A090Q051"/>
<dbReference type="SUPFAM" id="SSF53756">
    <property type="entry name" value="UDP-Glycosyltransferase/glycogen phosphorylase"/>
    <property type="match status" value="1"/>
</dbReference>
<sequence length="255" mass="29162">MNKPAIDLIHSIAPNDTRKAMFAEADSLLSKRIVINNYTRNQLYEIVKTHTGNITQQDKIHVIPNGVEIDDNYLSDNELKYRIGFIGRWSSEKRPELFLELAKKLKIDFPHLEFVMAGSAMNLHDEEITKAGVINLGSVKDKQKLNNIYKSLDFLIITSTYEGFPMVMMESMPFGVIPVCTDVGGIHEHITHEVNGFLINEEQNKDIVLSMVNLISYLYQNQKIISKISEETASYASQNFDIEKFNDSYKKLLLE</sequence>
<evidence type="ECO:0000313" key="2">
    <source>
        <dbReference type="EMBL" id="GAK96459.1"/>
    </source>
</evidence>
<reference evidence="2" key="1">
    <citation type="journal article" date="2014" name="Genome Announc.">
        <title>Draft Genome Sequences of Marine Flavobacterium Nonlabens Strains NR17, NR24, NR27, NR32, NR33, and Ara13.</title>
        <authorList>
            <person name="Nakanishi M."/>
            <person name="Meirelles P."/>
            <person name="Suzuki R."/>
            <person name="Takatani N."/>
            <person name="Mino S."/>
            <person name="Suda W."/>
            <person name="Oshima K."/>
            <person name="Hattori M."/>
            <person name="Ohkuma M."/>
            <person name="Hosokawa M."/>
            <person name="Miyashita K."/>
            <person name="Thompson F.L."/>
            <person name="Niwa A."/>
            <person name="Sawabe T."/>
            <person name="Sawabe T."/>
        </authorList>
    </citation>
    <scope>NUCLEOTIDE SEQUENCE [LARGE SCALE GENOMIC DNA]</scope>
    <source>
        <strain evidence="2">JCM 19294</strain>
    </source>
</reference>
<dbReference type="PANTHER" id="PTHR12526:SF638">
    <property type="entry name" value="SPORE COAT PROTEIN SA"/>
    <property type="match status" value="1"/>
</dbReference>
<dbReference type="eggNOG" id="COG0438">
    <property type="taxonomic scope" value="Bacteria"/>
</dbReference>
<organism evidence="2 3">
    <name type="scientific">Nonlabens tegetincola</name>
    <dbReference type="NCBI Taxonomy" id="323273"/>
    <lineage>
        <taxon>Bacteria</taxon>
        <taxon>Pseudomonadati</taxon>
        <taxon>Bacteroidota</taxon>
        <taxon>Flavobacteriia</taxon>
        <taxon>Flavobacteriales</taxon>
        <taxon>Flavobacteriaceae</taxon>
        <taxon>Nonlabens</taxon>
    </lineage>
</organism>
<evidence type="ECO:0000313" key="3">
    <source>
        <dbReference type="Proteomes" id="UP000029221"/>
    </source>
</evidence>
<feature type="domain" description="Glycosyl transferase family 1" evidence="1">
    <location>
        <begin position="78"/>
        <end position="211"/>
    </location>
</feature>
<dbReference type="Pfam" id="PF00534">
    <property type="entry name" value="Glycos_transf_1"/>
    <property type="match status" value="1"/>
</dbReference>
<name>A0A090Q051_9FLAO</name>
<dbReference type="InterPro" id="IPR001296">
    <property type="entry name" value="Glyco_trans_1"/>
</dbReference>
<keyword evidence="2" id="KW-0808">Transferase</keyword>
<keyword evidence="3" id="KW-1185">Reference proteome</keyword>
<dbReference type="GO" id="GO:0016757">
    <property type="term" value="F:glycosyltransferase activity"/>
    <property type="evidence" value="ECO:0007669"/>
    <property type="project" value="InterPro"/>
</dbReference>
<proteinExistence type="predicted"/>
<dbReference type="EMBL" id="BBML01000002">
    <property type="protein sequence ID" value="GAK96459.1"/>
    <property type="molecule type" value="Genomic_DNA"/>
</dbReference>
<dbReference type="PANTHER" id="PTHR12526">
    <property type="entry name" value="GLYCOSYLTRANSFERASE"/>
    <property type="match status" value="1"/>
</dbReference>
<comment type="caution">
    <text evidence="2">The sequence shown here is derived from an EMBL/GenBank/DDBJ whole genome shotgun (WGS) entry which is preliminary data.</text>
</comment>
<evidence type="ECO:0000259" key="1">
    <source>
        <dbReference type="Pfam" id="PF00534"/>
    </source>
</evidence>
<dbReference type="Gene3D" id="3.40.50.2000">
    <property type="entry name" value="Glycogen Phosphorylase B"/>
    <property type="match status" value="1"/>
</dbReference>
<accession>A0A090Q051</accession>
<dbReference type="CDD" id="cd03801">
    <property type="entry name" value="GT4_PimA-like"/>
    <property type="match status" value="1"/>
</dbReference>